<feature type="compositionally biased region" description="Basic and acidic residues" evidence="1">
    <location>
        <begin position="680"/>
        <end position="692"/>
    </location>
</feature>
<keyword evidence="2" id="KW-0812">Transmembrane</keyword>
<dbReference type="InterPro" id="IPR036968">
    <property type="entry name" value="Enolpyruvate_Tfrase_sf"/>
</dbReference>
<evidence type="ECO:0000256" key="2">
    <source>
        <dbReference type="SAM" id="Phobius"/>
    </source>
</evidence>
<feature type="non-terminal residue" evidence="3">
    <location>
        <position position="1"/>
    </location>
</feature>
<feature type="transmembrane region" description="Helical" evidence="2">
    <location>
        <begin position="163"/>
        <end position="181"/>
    </location>
</feature>
<dbReference type="Proteomes" id="UP000008553">
    <property type="component" value="Unassembled WGS sequence"/>
</dbReference>
<evidence type="ECO:0000256" key="1">
    <source>
        <dbReference type="SAM" id="MobiDB-lite"/>
    </source>
</evidence>
<feature type="compositionally biased region" description="Polar residues" evidence="1">
    <location>
        <begin position="693"/>
        <end position="707"/>
    </location>
</feature>
<organism evidence="3 4">
    <name type="scientific">Plasmodium yoelii yoelii</name>
    <dbReference type="NCBI Taxonomy" id="73239"/>
    <lineage>
        <taxon>Eukaryota</taxon>
        <taxon>Sar</taxon>
        <taxon>Alveolata</taxon>
        <taxon>Apicomplexa</taxon>
        <taxon>Aconoidasida</taxon>
        <taxon>Haemosporida</taxon>
        <taxon>Plasmodiidae</taxon>
        <taxon>Plasmodium</taxon>
        <taxon>Plasmodium (Vinckeia)</taxon>
    </lineage>
</organism>
<feature type="region of interest" description="Disordered" evidence="1">
    <location>
        <begin position="680"/>
        <end position="707"/>
    </location>
</feature>
<reference evidence="3 4" key="1">
    <citation type="journal article" date="2002" name="Nature">
        <title>Genome sequence and comparative analysis of the model rodent malaria parasite Plasmodium yoelii yoelii.</title>
        <authorList>
            <person name="Carlton J.M."/>
            <person name="Angiuoli S.V."/>
            <person name="Suh B.B."/>
            <person name="Kooij T.W."/>
            <person name="Pertea M."/>
            <person name="Silva J.C."/>
            <person name="Ermolaeva M.D."/>
            <person name="Allen J.E."/>
            <person name="Selengut J.D."/>
            <person name="Koo H.L."/>
            <person name="Peterson J.D."/>
            <person name="Pop M."/>
            <person name="Kosack D.S."/>
            <person name="Shumway M.F."/>
            <person name="Bidwell S.L."/>
            <person name="Shallom S.J."/>
            <person name="van Aken S.E."/>
            <person name="Riedmuller S.B."/>
            <person name="Feldblyum T.V."/>
            <person name="Cho J.K."/>
            <person name="Quackenbush J."/>
            <person name="Sedegah M."/>
            <person name="Shoaibi A."/>
            <person name="Cummings L.M."/>
            <person name="Florens L."/>
            <person name="Yates J.R."/>
            <person name="Raine J.D."/>
            <person name="Sinden R.E."/>
            <person name="Harris M.A."/>
            <person name="Cunningham D.A."/>
            <person name="Preiser P.R."/>
            <person name="Bergman L.W."/>
            <person name="Vaidya A.B."/>
            <person name="van Lin L.H."/>
            <person name="Janse C.J."/>
            <person name="Waters A.P."/>
            <person name="Smith H.O."/>
            <person name="White O.R."/>
            <person name="Salzberg S.L."/>
            <person name="Venter J.C."/>
            <person name="Fraser C.M."/>
            <person name="Hoffman S.L."/>
            <person name="Gardner M.J."/>
            <person name="Carucci D.J."/>
        </authorList>
    </citation>
    <scope>NUCLEOTIDE SEQUENCE [LARGE SCALE GENOMIC DNA]</scope>
    <source>
        <strain evidence="3 4">17XNL</strain>
    </source>
</reference>
<dbReference type="GO" id="GO:0016765">
    <property type="term" value="F:transferase activity, transferring alkyl or aryl (other than methyl) groups"/>
    <property type="evidence" value="ECO:0007669"/>
    <property type="project" value="InterPro"/>
</dbReference>
<gene>
    <name evidence="3" type="ORF">PY00069</name>
</gene>
<dbReference type="AlphaFoldDB" id="Q7RTC5"/>
<keyword evidence="4" id="KW-1185">Reference proteome</keyword>
<dbReference type="Gene3D" id="3.65.10.10">
    <property type="entry name" value="Enolpyruvate transferase domain"/>
    <property type="match status" value="1"/>
</dbReference>
<proteinExistence type="predicted"/>
<sequence>EKKKKKKNTPYHKKGYWKSICRYIHYNSVKLNRCRSGFSQMNKKLFMKSIYKKIVNKIKYYKLGVRYELAKQNGYIDKKNENKNENKNETVLGNPHLNNVNVIYKPIYRICNDLGLYFYFIVGCIIKKINCSLILNLCLNNIIMKKINSKYYKIKYVMIQKYVQNYFLLNLLLLLGIDIYIKKISTGNVRLYLFTSNGINIKIKKNLCQYFEKNKKETNKIRKIKYHAFDKIYINYYFNNLNKALIKIVIDAEYFSDDFFPISLLFAYYIMIHKNGNENILFKIKNIHNQDIKESIRINNVVYILKLVFQNFVFILRDKNNIYITRFRNYIDNCIFNLNSNKNYIDNSKIGYKKNVIFYNNSKYILNNNNILYLFVDTKNDHRIIFMVTILSLIFKNILIDNSFQIKKSYPEFYKHVNEYLQINLNYYTSYELKCSHFIYLNNYNILSEKNSASTSNISNTNRIHFTDLVKKKKKKKKKWKPNCVNHCKGITNSLQSEMLQSEMLQSEMLQSEMLQSEMLQSEMLQSEMLQSEMLQSEMLQSEMLQSEMLQSEMLQSEMLQSEMLQSELPHDGNYMRKYKYKEVIKNDINVYYLLKEINRLNINIICGIRNVGKSFLGKKIQNSFVIDIDDYIFENEINFDKIKISDFRYYEYLTFISVLYMSYCILAYNPRSKIKHTNDRANADKVRKNDNAENAENSGNVENSANADNAENPCFFVNNDDVIFYNKKINDLYKNTKYKIDKLNNNYVNNISIILGGGIIEFENSRHIIKKLKNVIIIKRDENELYEICIHDKIKPKLSGNLNKIIKRRTILFNELNIPFHFSIPTEYIINKNIKKLNKTRNNMIVSSFLNFYNYKFYVKPIINPKLLFTQILSINLNNFYLFNYNLLESNYEYIELIIDRQNETNTKCVNFPFINFELLDLAIFIIRSYTSKPIIIKLNKHFFSHNFSKNMTKSEKKQIEKKNLNYLINIFYRYKINIFDIDIKYVDILEEQNENCFFIISKNVNKINKLQKYISMVNIFFAGCIKLSFYCSKISKELFNLILNKYFQIMLMIINRICDVTCGVVNAKPM</sequence>
<dbReference type="InterPro" id="IPR013792">
    <property type="entry name" value="RNA3'P_cycl/enolpyr_Trfase_a/b"/>
</dbReference>
<dbReference type="SUPFAM" id="SSF55205">
    <property type="entry name" value="EPT/RTPC-like"/>
    <property type="match status" value="1"/>
</dbReference>
<comment type="caution">
    <text evidence="3">The sequence shown here is derived from an EMBL/GenBank/DDBJ whole genome shotgun (WGS) entry which is preliminary data.</text>
</comment>
<name>Q7RTC5_PLAYO</name>
<dbReference type="EMBL" id="AABL01000018">
    <property type="protein sequence ID" value="EAA17633.1"/>
    <property type="molecule type" value="Genomic_DNA"/>
</dbReference>
<dbReference type="STRING" id="73239.Q7RTC5"/>
<keyword evidence="2" id="KW-1133">Transmembrane helix</keyword>
<dbReference type="InParanoid" id="Q7RTC5"/>
<dbReference type="PaxDb" id="73239-Q7RTC5"/>
<protein>
    <submittedName>
        <fullName evidence="3">Uncharacterized protein</fullName>
    </submittedName>
</protein>
<evidence type="ECO:0000313" key="4">
    <source>
        <dbReference type="Proteomes" id="UP000008553"/>
    </source>
</evidence>
<accession>Q7RTC5</accession>
<keyword evidence="2" id="KW-0472">Membrane</keyword>
<evidence type="ECO:0000313" key="3">
    <source>
        <dbReference type="EMBL" id="EAA17633.1"/>
    </source>
</evidence>